<dbReference type="Pfam" id="PF00753">
    <property type="entry name" value="Lactamase_B"/>
    <property type="match status" value="1"/>
</dbReference>
<accession>A0ABR8XX05</accession>
<dbReference type="SUPFAM" id="SSF56281">
    <property type="entry name" value="Metallo-hydrolase/oxidoreductase"/>
    <property type="match status" value="1"/>
</dbReference>
<evidence type="ECO:0000313" key="3">
    <source>
        <dbReference type="EMBL" id="MBD8036460.1"/>
    </source>
</evidence>
<reference evidence="3 4" key="1">
    <citation type="submission" date="2020-08" db="EMBL/GenBank/DDBJ databases">
        <title>A Genomic Blueprint of the Chicken Gut Microbiome.</title>
        <authorList>
            <person name="Gilroy R."/>
            <person name="Ravi A."/>
            <person name="Getino M."/>
            <person name="Pursley I."/>
            <person name="Horton D.L."/>
            <person name="Alikhan N.-F."/>
            <person name="Baker D."/>
            <person name="Gharbi K."/>
            <person name="Hall N."/>
            <person name="Watson M."/>
            <person name="Adriaenssens E.M."/>
            <person name="Foster-Nyarko E."/>
            <person name="Jarju S."/>
            <person name="Secka A."/>
            <person name="Antonio M."/>
            <person name="Oren A."/>
            <person name="Chaudhuri R."/>
            <person name="La Ragione R.M."/>
            <person name="Hildebrand F."/>
            <person name="Pallen M.J."/>
        </authorList>
    </citation>
    <scope>NUCLEOTIDE SEQUENCE [LARGE SCALE GENOMIC DNA]</scope>
    <source>
        <strain evidence="3 4">A46</strain>
    </source>
</reference>
<dbReference type="RefSeq" id="WP_191699403.1">
    <property type="nucleotide sequence ID" value="NZ_JACSPZ010000002.1"/>
</dbReference>
<dbReference type="EMBL" id="JACSPZ010000002">
    <property type="protein sequence ID" value="MBD8036460.1"/>
    <property type="molecule type" value="Genomic_DNA"/>
</dbReference>
<dbReference type="InterPro" id="IPR050662">
    <property type="entry name" value="Sec-metab_biosynth-thioest"/>
</dbReference>
<dbReference type="Gene3D" id="3.60.15.10">
    <property type="entry name" value="Ribonuclease Z/Hydroxyacylglutathione hydrolase-like"/>
    <property type="match status" value="1"/>
</dbReference>
<name>A0ABR8XX05_9BACL</name>
<gene>
    <name evidence="3" type="ORF">H9635_06865</name>
</gene>
<dbReference type="Proteomes" id="UP000619101">
    <property type="component" value="Unassembled WGS sequence"/>
</dbReference>
<dbReference type="InterPro" id="IPR036866">
    <property type="entry name" value="RibonucZ/Hydroxyglut_hydro"/>
</dbReference>
<organism evidence="3 4">
    <name type="scientific">Solibacillus faecavium</name>
    <dbReference type="NCBI Taxonomy" id="2762221"/>
    <lineage>
        <taxon>Bacteria</taxon>
        <taxon>Bacillati</taxon>
        <taxon>Bacillota</taxon>
        <taxon>Bacilli</taxon>
        <taxon>Bacillales</taxon>
        <taxon>Caryophanaceae</taxon>
        <taxon>Solibacillus</taxon>
    </lineage>
</organism>
<evidence type="ECO:0000313" key="4">
    <source>
        <dbReference type="Proteomes" id="UP000619101"/>
    </source>
</evidence>
<feature type="domain" description="Metallo-beta-lactamase" evidence="2">
    <location>
        <begin position="30"/>
        <end position="199"/>
    </location>
</feature>
<comment type="caution">
    <text evidence="3">The sequence shown here is derived from an EMBL/GenBank/DDBJ whole genome shotgun (WGS) entry which is preliminary data.</text>
</comment>
<dbReference type="InterPro" id="IPR001279">
    <property type="entry name" value="Metallo-B-lactamas"/>
</dbReference>
<proteinExistence type="predicted"/>
<dbReference type="PANTHER" id="PTHR23131">
    <property type="entry name" value="ENDORIBONUCLEASE LACTB2"/>
    <property type="match status" value="1"/>
</dbReference>
<dbReference type="PANTHER" id="PTHR23131:SF0">
    <property type="entry name" value="ENDORIBONUCLEASE LACTB2"/>
    <property type="match status" value="1"/>
</dbReference>
<protein>
    <submittedName>
        <fullName evidence="3">MBL fold metallo-hydrolase</fullName>
    </submittedName>
</protein>
<keyword evidence="4" id="KW-1185">Reference proteome</keyword>
<keyword evidence="1" id="KW-0175">Coiled coil</keyword>
<evidence type="ECO:0000256" key="1">
    <source>
        <dbReference type="SAM" id="Coils"/>
    </source>
</evidence>
<sequence length="273" mass="31466">MLFEKKSEISEKSDVKMINGFVKFQSVRLNVYCFEVDGVLIDTGAVSLLEEFKPFFNTMDVDQVMLTHYHEDHTGGAHFLQTAYNLPIFMNETRIEECKYKANYPLYRKLFWGARKPFEAQPLENNFTSRTGRWKVIPTPGHTNDHSSFLNEETGQLFTGDLYVTPKTKVVLREESIPQIISSLELALSLDFQEMYCNHAGYIENGKEALQRKLNNLKELSGKIELMAEKGMTPSEITKQLFDKKYPITKLSLGEWDAAHIVTSVLKNRIYNN</sequence>
<feature type="coiled-coil region" evidence="1">
    <location>
        <begin position="203"/>
        <end position="230"/>
    </location>
</feature>
<dbReference type="SMART" id="SM00849">
    <property type="entry name" value="Lactamase_B"/>
    <property type="match status" value="1"/>
</dbReference>
<evidence type="ECO:0000259" key="2">
    <source>
        <dbReference type="SMART" id="SM00849"/>
    </source>
</evidence>